<evidence type="ECO:0000313" key="2">
    <source>
        <dbReference type="EMBL" id="KAK3593938.1"/>
    </source>
</evidence>
<accession>A0AAE0VX85</accession>
<name>A0AAE0VX85_9BIVA</name>
<evidence type="ECO:0000256" key="1">
    <source>
        <dbReference type="SAM" id="MobiDB-lite"/>
    </source>
</evidence>
<reference evidence="2" key="3">
    <citation type="submission" date="2023-05" db="EMBL/GenBank/DDBJ databases">
        <authorList>
            <person name="Smith C.H."/>
        </authorList>
    </citation>
    <scope>NUCLEOTIDE SEQUENCE</scope>
    <source>
        <strain evidence="2">CHS0354</strain>
        <tissue evidence="2">Mantle</tissue>
    </source>
</reference>
<feature type="compositionally biased region" description="Pro residues" evidence="1">
    <location>
        <begin position="1"/>
        <end position="10"/>
    </location>
</feature>
<evidence type="ECO:0000313" key="3">
    <source>
        <dbReference type="Proteomes" id="UP001195483"/>
    </source>
</evidence>
<dbReference type="Proteomes" id="UP001195483">
    <property type="component" value="Unassembled WGS sequence"/>
</dbReference>
<reference evidence="2" key="2">
    <citation type="journal article" date="2021" name="Genome Biol. Evol.">
        <title>Developing a high-quality reference genome for a parasitic bivalve with doubly uniparental inheritance (Bivalvia: Unionida).</title>
        <authorList>
            <person name="Smith C.H."/>
        </authorList>
    </citation>
    <scope>NUCLEOTIDE SEQUENCE</scope>
    <source>
        <strain evidence="2">CHS0354</strain>
        <tissue evidence="2">Mantle</tissue>
    </source>
</reference>
<gene>
    <name evidence="2" type="ORF">CHS0354_011547</name>
</gene>
<feature type="compositionally biased region" description="Polar residues" evidence="1">
    <location>
        <begin position="11"/>
        <end position="23"/>
    </location>
</feature>
<dbReference type="EMBL" id="JAEAOA010000708">
    <property type="protein sequence ID" value="KAK3593938.1"/>
    <property type="molecule type" value="Genomic_DNA"/>
</dbReference>
<feature type="region of interest" description="Disordered" evidence="1">
    <location>
        <begin position="1"/>
        <end position="23"/>
    </location>
</feature>
<keyword evidence="3" id="KW-1185">Reference proteome</keyword>
<dbReference type="AlphaFoldDB" id="A0AAE0VX85"/>
<comment type="caution">
    <text evidence="2">The sequence shown here is derived from an EMBL/GenBank/DDBJ whole genome shotgun (WGS) entry which is preliminary data.</text>
</comment>
<sequence>MDAPMIPEPTTPSQLVSNTTTGATQKQEIKMEWRKVNITMPPRTPLPPTLEVKHPQRRHLPALLPRHQLHSAGQYPIAAENHVNKGKTQVIKKKSKVADSTEADNLDVTHLHKLFFYIKKRPWILVLQGTSSNKSKIQRGDHS</sequence>
<reference evidence="2" key="1">
    <citation type="journal article" date="2021" name="Genome Biol. Evol.">
        <title>A High-Quality Reference Genome for a Parasitic Bivalve with Doubly Uniparental Inheritance (Bivalvia: Unionida).</title>
        <authorList>
            <person name="Smith C.H."/>
        </authorList>
    </citation>
    <scope>NUCLEOTIDE SEQUENCE</scope>
    <source>
        <strain evidence="2">CHS0354</strain>
    </source>
</reference>
<proteinExistence type="predicted"/>
<protein>
    <submittedName>
        <fullName evidence="2">Uncharacterized protein</fullName>
    </submittedName>
</protein>
<organism evidence="2 3">
    <name type="scientific">Potamilus streckersoni</name>
    <dbReference type="NCBI Taxonomy" id="2493646"/>
    <lineage>
        <taxon>Eukaryota</taxon>
        <taxon>Metazoa</taxon>
        <taxon>Spiralia</taxon>
        <taxon>Lophotrochozoa</taxon>
        <taxon>Mollusca</taxon>
        <taxon>Bivalvia</taxon>
        <taxon>Autobranchia</taxon>
        <taxon>Heteroconchia</taxon>
        <taxon>Palaeoheterodonta</taxon>
        <taxon>Unionida</taxon>
        <taxon>Unionoidea</taxon>
        <taxon>Unionidae</taxon>
        <taxon>Ambleminae</taxon>
        <taxon>Lampsilini</taxon>
        <taxon>Potamilus</taxon>
    </lineage>
</organism>